<evidence type="ECO:0000313" key="1">
    <source>
        <dbReference type="EMBL" id="PRQ49496.1"/>
    </source>
</evidence>
<comment type="caution">
    <text evidence="1">The sequence shown here is derived from an EMBL/GenBank/DDBJ whole genome shotgun (WGS) entry which is preliminary data.</text>
</comment>
<organism evidence="1 2">
    <name type="scientific">Rosa chinensis</name>
    <name type="common">China rose</name>
    <dbReference type="NCBI Taxonomy" id="74649"/>
    <lineage>
        <taxon>Eukaryota</taxon>
        <taxon>Viridiplantae</taxon>
        <taxon>Streptophyta</taxon>
        <taxon>Embryophyta</taxon>
        <taxon>Tracheophyta</taxon>
        <taxon>Spermatophyta</taxon>
        <taxon>Magnoliopsida</taxon>
        <taxon>eudicotyledons</taxon>
        <taxon>Gunneridae</taxon>
        <taxon>Pentapetalae</taxon>
        <taxon>rosids</taxon>
        <taxon>fabids</taxon>
        <taxon>Rosales</taxon>
        <taxon>Rosaceae</taxon>
        <taxon>Rosoideae</taxon>
        <taxon>Rosoideae incertae sedis</taxon>
        <taxon>Rosa</taxon>
    </lineage>
</organism>
<dbReference type="Gramene" id="PRQ49496">
    <property type="protein sequence ID" value="PRQ49496"/>
    <property type="gene ID" value="RchiOBHm_Chr2g0122571"/>
</dbReference>
<reference evidence="1 2" key="1">
    <citation type="journal article" date="2018" name="Nat. Genet.">
        <title>The Rosa genome provides new insights in the design of modern roses.</title>
        <authorList>
            <person name="Bendahmane M."/>
        </authorList>
    </citation>
    <scope>NUCLEOTIDE SEQUENCE [LARGE SCALE GENOMIC DNA]</scope>
    <source>
        <strain evidence="2">cv. Old Blush</strain>
    </source>
</reference>
<keyword evidence="2" id="KW-1185">Reference proteome</keyword>
<dbReference type="EMBL" id="PDCK01000040">
    <property type="protein sequence ID" value="PRQ49496.1"/>
    <property type="molecule type" value="Genomic_DNA"/>
</dbReference>
<gene>
    <name evidence="1" type="ORF">RchiOBHm_Chr2g0122571</name>
</gene>
<protein>
    <submittedName>
        <fullName evidence="1">Uncharacterized protein</fullName>
    </submittedName>
</protein>
<proteinExistence type="predicted"/>
<accession>A0A2P6RST4</accession>
<evidence type="ECO:0000313" key="2">
    <source>
        <dbReference type="Proteomes" id="UP000238479"/>
    </source>
</evidence>
<dbReference type="AlphaFoldDB" id="A0A2P6RST4"/>
<name>A0A2P6RST4_ROSCH</name>
<dbReference type="Proteomes" id="UP000238479">
    <property type="component" value="Chromosome 2"/>
</dbReference>
<sequence>MTPSNSTIPTPLGFAGFVRQMSGKLSTPESGLGFPCRSRMTSKRRHYLGAVMCLLPPTKPLKLAPVK</sequence>